<organism evidence="2 3">
    <name type="scientific">Xanthomonas campestris pv. campestris (strain B100)</name>
    <dbReference type="NCBI Taxonomy" id="509169"/>
    <lineage>
        <taxon>Bacteria</taxon>
        <taxon>Pseudomonadati</taxon>
        <taxon>Pseudomonadota</taxon>
        <taxon>Gammaproteobacteria</taxon>
        <taxon>Lysobacterales</taxon>
        <taxon>Lysobacteraceae</taxon>
        <taxon>Xanthomonas</taxon>
    </lineage>
</organism>
<sequence length="106" mass="10445">MKRYASLLLLGTLASAIGGALAAPTGPAAPAAPAASPKVQALLDVLNSAGGKPMEQLTPQQARKVLVDAQAGATLPAAEVTRKTITIDGKPLGLVVVKPPGSAGKT</sequence>
<dbReference type="KEGG" id="xca:xcc-b100_0287"/>
<keyword evidence="1" id="KW-0732">Signal</keyword>
<dbReference type="Gene3D" id="3.40.50.1820">
    <property type="entry name" value="alpha/beta hydrolase"/>
    <property type="match status" value="1"/>
</dbReference>
<feature type="signal peptide" evidence="1">
    <location>
        <begin position="1"/>
        <end position="22"/>
    </location>
</feature>
<feature type="chain" id="PRO_5002754229" evidence="1">
    <location>
        <begin position="23"/>
        <end position="106"/>
    </location>
</feature>
<evidence type="ECO:0000313" key="2">
    <source>
        <dbReference type="EMBL" id="CAP49618.1"/>
    </source>
</evidence>
<reference evidence="2 3" key="1">
    <citation type="journal article" date="2008" name="J. Biotechnol.">
        <title>The genome of Xanthomonas campestris pv. campestris B100 and its use for the reconstruction of metabolic pathways involved in xanthan biosynthesis.</title>
        <authorList>
            <person name="Vorholter F.J."/>
            <person name="Schneiker S."/>
            <person name="Goesmann A."/>
            <person name="Krause L."/>
            <person name="Bekel T."/>
            <person name="Kaiser O."/>
            <person name="Linke B."/>
            <person name="Patschkowski T."/>
            <person name="Ruckert C."/>
            <person name="Schmid J."/>
            <person name="Sidhu V.K."/>
            <person name="Sieber V."/>
            <person name="Tauch A."/>
            <person name="Watt S.A."/>
            <person name="Weisshaar B."/>
            <person name="Becker A."/>
            <person name="Niehaus K."/>
            <person name="Puhler A."/>
        </authorList>
    </citation>
    <scope>NUCLEOTIDE SEQUENCE [LARGE SCALE GENOMIC DNA]</scope>
    <source>
        <strain evidence="2 3">B100</strain>
    </source>
</reference>
<name>B0RM31_XANCB</name>
<dbReference type="HOGENOM" id="CLU_2262693_0_0_6"/>
<evidence type="ECO:0000256" key="1">
    <source>
        <dbReference type="SAM" id="SignalP"/>
    </source>
</evidence>
<evidence type="ECO:0000313" key="3">
    <source>
        <dbReference type="Proteomes" id="UP000001188"/>
    </source>
</evidence>
<gene>
    <name evidence="2" type="ORF">XCCB100_0287</name>
</gene>
<dbReference type="Proteomes" id="UP000001188">
    <property type="component" value="Chromosome"/>
</dbReference>
<dbReference type="EMBL" id="AM920689">
    <property type="protein sequence ID" value="CAP49618.1"/>
    <property type="molecule type" value="Genomic_DNA"/>
</dbReference>
<protein>
    <submittedName>
        <fullName evidence="2">Exported esterase/lipase family enzyme</fullName>
    </submittedName>
</protein>
<accession>B0RM31</accession>
<proteinExistence type="predicted"/>
<dbReference type="AlphaFoldDB" id="B0RM31"/>
<dbReference type="InterPro" id="IPR029058">
    <property type="entry name" value="AB_hydrolase_fold"/>
</dbReference>